<dbReference type="InterPro" id="IPR041698">
    <property type="entry name" value="Methyltransf_25"/>
</dbReference>
<dbReference type="Pfam" id="PF13649">
    <property type="entry name" value="Methyltransf_25"/>
    <property type="match status" value="1"/>
</dbReference>
<proteinExistence type="predicted"/>
<dbReference type="SUPFAM" id="SSF53335">
    <property type="entry name" value="S-adenosyl-L-methionine-dependent methyltransferases"/>
    <property type="match status" value="1"/>
</dbReference>
<reference evidence="3" key="1">
    <citation type="submission" date="2018-12" db="EMBL/GenBank/DDBJ databases">
        <title>Tengunoibacter tsumagoiensis gen. nov., sp. nov., Dictyobacter kobayashii sp. nov., D. alpinus sp. nov., and D. joshuensis sp. nov. and description of Dictyobacteraceae fam. nov. within the order Ktedonobacterales isolated from Tengu-no-mugimeshi.</title>
        <authorList>
            <person name="Wang C.M."/>
            <person name="Zheng Y."/>
            <person name="Sakai Y."/>
            <person name="Toyoda A."/>
            <person name="Minakuchi Y."/>
            <person name="Abe K."/>
            <person name="Yokota A."/>
            <person name="Yabe S."/>
        </authorList>
    </citation>
    <scope>NUCLEOTIDE SEQUENCE [LARGE SCALE GENOMIC DNA]</scope>
    <source>
        <strain evidence="3">Uno11</strain>
    </source>
</reference>
<organism evidence="2 3">
    <name type="scientific">Dictyobacter kobayashii</name>
    <dbReference type="NCBI Taxonomy" id="2014872"/>
    <lineage>
        <taxon>Bacteria</taxon>
        <taxon>Bacillati</taxon>
        <taxon>Chloroflexota</taxon>
        <taxon>Ktedonobacteria</taxon>
        <taxon>Ktedonobacterales</taxon>
        <taxon>Dictyobacteraceae</taxon>
        <taxon>Dictyobacter</taxon>
    </lineage>
</organism>
<dbReference type="InterPro" id="IPR029063">
    <property type="entry name" value="SAM-dependent_MTases_sf"/>
</dbReference>
<evidence type="ECO:0000313" key="2">
    <source>
        <dbReference type="EMBL" id="GCE17900.1"/>
    </source>
</evidence>
<dbReference type="AlphaFoldDB" id="A0A402AFJ8"/>
<dbReference type="Proteomes" id="UP000287188">
    <property type="component" value="Unassembled WGS sequence"/>
</dbReference>
<sequence length="82" mass="9422">MEVAGIDESEHVIDYARARARGQNRTNISFGVMDLHGRLDFSDNTFDIIHGRSFSEFLRKPQWMPVLGEILRILRPGGCFAW</sequence>
<evidence type="ECO:0000313" key="3">
    <source>
        <dbReference type="Proteomes" id="UP000287188"/>
    </source>
</evidence>
<evidence type="ECO:0000259" key="1">
    <source>
        <dbReference type="Pfam" id="PF13649"/>
    </source>
</evidence>
<dbReference type="OrthoDB" id="9791837at2"/>
<gene>
    <name evidence="2" type="ORF">KDK_17000</name>
</gene>
<name>A0A402AFJ8_9CHLR</name>
<dbReference type="Gene3D" id="3.40.50.150">
    <property type="entry name" value="Vaccinia Virus protein VP39"/>
    <property type="match status" value="1"/>
</dbReference>
<accession>A0A402AFJ8</accession>
<dbReference type="CDD" id="cd02440">
    <property type="entry name" value="AdoMet_MTases"/>
    <property type="match status" value="1"/>
</dbReference>
<keyword evidence="3" id="KW-1185">Reference proteome</keyword>
<protein>
    <recommendedName>
        <fullName evidence="1">Methyltransferase domain-containing protein</fullName>
    </recommendedName>
</protein>
<feature type="domain" description="Methyltransferase" evidence="1">
    <location>
        <begin position="2"/>
        <end position="78"/>
    </location>
</feature>
<dbReference type="EMBL" id="BIFS01000001">
    <property type="protein sequence ID" value="GCE17900.1"/>
    <property type="molecule type" value="Genomic_DNA"/>
</dbReference>
<comment type="caution">
    <text evidence="2">The sequence shown here is derived from an EMBL/GenBank/DDBJ whole genome shotgun (WGS) entry which is preliminary data.</text>
</comment>